<sequence length="53" mass="5777">MSALEVLQSCPTQRKALLLAIGGSSIITFDTDYSKPRLSHQIAFQIQVVGTLE</sequence>
<proteinExistence type="predicted"/>
<protein>
    <submittedName>
        <fullName evidence="1">Uncharacterized protein</fullName>
    </submittedName>
</protein>
<keyword evidence="1" id="KW-0496">Mitochondrion</keyword>
<reference evidence="1" key="1">
    <citation type="journal article" date="2015" name="Genome Biol. Evol.">
        <title>Organellar Genomes of White Spruce (Picea glauca): Assembly and Annotation.</title>
        <authorList>
            <person name="Jackman S.D."/>
            <person name="Warren R.L."/>
            <person name="Gibb E.A."/>
            <person name="Vandervalk B.P."/>
            <person name="Mohamadi H."/>
            <person name="Chu J."/>
            <person name="Raymond A."/>
            <person name="Pleasance S."/>
            <person name="Coope R."/>
            <person name="Wildung M.R."/>
            <person name="Ritland C.E."/>
            <person name="Bousquet J."/>
            <person name="Jones S.J."/>
            <person name="Bohlmann J."/>
            <person name="Birol I."/>
        </authorList>
    </citation>
    <scope>NUCLEOTIDE SEQUENCE [LARGE SCALE GENOMIC DNA]</scope>
    <source>
        <tissue evidence="1">Flushing bud</tissue>
    </source>
</reference>
<dbReference type="EMBL" id="LKAM01000002">
    <property type="protein sequence ID" value="KUM49932.1"/>
    <property type="molecule type" value="Genomic_DNA"/>
</dbReference>
<gene>
    <name evidence="1" type="ORF">ABT39_MTgene3160</name>
</gene>
<geneLocation type="mitochondrion" evidence="1"/>
<evidence type="ECO:0000313" key="1">
    <source>
        <dbReference type="EMBL" id="KUM49932.1"/>
    </source>
</evidence>
<name>A0A101M2Z0_PICGL</name>
<dbReference type="AlphaFoldDB" id="A0A101M2Z0"/>
<comment type="caution">
    <text evidence="1">The sequence shown here is derived from an EMBL/GenBank/DDBJ whole genome shotgun (WGS) entry which is preliminary data.</text>
</comment>
<accession>A0A101M2Z0</accession>
<organism evidence="1">
    <name type="scientific">Picea glauca</name>
    <name type="common">White spruce</name>
    <name type="synonym">Pinus glauca</name>
    <dbReference type="NCBI Taxonomy" id="3330"/>
    <lineage>
        <taxon>Eukaryota</taxon>
        <taxon>Viridiplantae</taxon>
        <taxon>Streptophyta</taxon>
        <taxon>Embryophyta</taxon>
        <taxon>Tracheophyta</taxon>
        <taxon>Spermatophyta</taxon>
        <taxon>Pinopsida</taxon>
        <taxon>Pinidae</taxon>
        <taxon>Conifers I</taxon>
        <taxon>Pinales</taxon>
        <taxon>Pinaceae</taxon>
        <taxon>Picea</taxon>
    </lineage>
</organism>